<dbReference type="GO" id="GO:0006298">
    <property type="term" value="P:mismatch repair"/>
    <property type="evidence" value="ECO:0007669"/>
    <property type="project" value="TreeGrafter"/>
</dbReference>
<dbReference type="InterPro" id="IPR042488">
    <property type="entry name" value="Rad4_BHD3_sf"/>
</dbReference>
<reference evidence="10" key="1">
    <citation type="submission" date="2022-11" db="EMBL/GenBank/DDBJ databases">
        <authorList>
            <person name="Petersen C."/>
        </authorList>
    </citation>
    <scope>NUCLEOTIDE SEQUENCE</scope>
    <source>
        <strain evidence="10">IBT 19713</strain>
    </source>
</reference>
<evidence type="ECO:0000256" key="4">
    <source>
        <dbReference type="ARBA" id="ARBA00023204"/>
    </source>
</evidence>
<feature type="compositionally biased region" description="Basic and acidic residues" evidence="6">
    <location>
        <begin position="32"/>
        <end position="47"/>
    </location>
</feature>
<dbReference type="GO" id="GO:0000111">
    <property type="term" value="C:nucleotide-excision repair factor 2 complex"/>
    <property type="evidence" value="ECO:0007669"/>
    <property type="project" value="TreeGrafter"/>
</dbReference>
<dbReference type="Pfam" id="PF03835">
    <property type="entry name" value="Rad4"/>
    <property type="match status" value="1"/>
</dbReference>
<feature type="compositionally biased region" description="Acidic residues" evidence="6">
    <location>
        <begin position="962"/>
        <end position="975"/>
    </location>
</feature>
<dbReference type="EMBL" id="JAPQKS010000005">
    <property type="protein sequence ID" value="KAJ5225846.1"/>
    <property type="molecule type" value="Genomic_DNA"/>
</dbReference>
<evidence type="ECO:0000313" key="10">
    <source>
        <dbReference type="EMBL" id="KAJ5225846.1"/>
    </source>
</evidence>
<dbReference type="InterPro" id="IPR018325">
    <property type="entry name" value="Rad4/PNGase_transGLS-fold"/>
</dbReference>
<comment type="similarity">
    <text evidence="2">Belongs to the XPC family.</text>
</comment>
<feature type="region of interest" description="Disordered" evidence="6">
    <location>
        <begin position="1"/>
        <end position="64"/>
    </location>
</feature>
<dbReference type="Gene3D" id="3.30.60.290">
    <property type="entry name" value="Rad4, beta-hairpin domain BHD2"/>
    <property type="match status" value="1"/>
</dbReference>
<dbReference type="Pfam" id="PF10405">
    <property type="entry name" value="BHD_3"/>
    <property type="match status" value="1"/>
</dbReference>
<dbReference type="SMART" id="SM01032">
    <property type="entry name" value="BHD_3"/>
    <property type="match status" value="1"/>
</dbReference>
<dbReference type="RefSeq" id="XP_058329257.1">
    <property type="nucleotide sequence ID" value="XM_058476367.1"/>
</dbReference>
<evidence type="ECO:0008006" key="12">
    <source>
        <dbReference type="Google" id="ProtNLM"/>
    </source>
</evidence>
<evidence type="ECO:0000259" key="8">
    <source>
        <dbReference type="SMART" id="SM01031"/>
    </source>
</evidence>
<comment type="subcellular location">
    <subcellularLocation>
        <location evidence="1">Nucleus</location>
    </subcellularLocation>
</comment>
<dbReference type="InterPro" id="IPR018327">
    <property type="entry name" value="BHD_2"/>
</dbReference>
<evidence type="ECO:0000256" key="5">
    <source>
        <dbReference type="ARBA" id="ARBA00023242"/>
    </source>
</evidence>
<keyword evidence="11" id="KW-1185">Reference proteome</keyword>
<dbReference type="OrthoDB" id="300780at2759"/>
<dbReference type="SUPFAM" id="SSF54001">
    <property type="entry name" value="Cysteine proteinases"/>
    <property type="match status" value="1"/>
</dbReference>
<dbReference type="InterPro" id="IPR004583">
    <property type="entry name" value="DNA_repair_Rad4"/>
</dbReference>
<feature type="domain" description="Rad4 beta-hairpin" evidence="8">
    <location>
        <begin position="566"/>
        <end position="621"/>
    </location>
</feature>
<feature type="domain" description="Rad4 beta-hairpin" evidence="9">
    <location>
        <begin position="628"/>
        <end position="704"/>
    </location>
</feature>
<sequence>MVRRTAARAPRGRGTQGTGSKRQVSSDDEVPEVYRDMLRDAEARDPEQFSSTQPVKKRRFADTRAIPVGSETAIQTNLTSVPNLDPVREVQTLSESPTEDEESGIEWEDVPIVQPAQGPLSLANESYDKNEPLVITFDQDAGAKKQSGPKWRPLTTTEKELRLNVHKTHLLCLLAHVNMRNRWCNDPQLQTFLRSMVPKDVIRLLHPPAAKLGYQKSVSFMNGLNEVADIFSKRFRVTYPGLRRSHWADNETQRKQKMESIMLEGEMISSRDDFRSQGETMQGSRDFGAQLFCALLRSLTIEARIICSLQPLPLGGSVKPDTTPEETNSQSTVPPDKNTSPVDSQKNMSEPPAPSRSRRIGRPTFRPGPTRPSSTRSKKTSKEILHDSPCPVFWVEAWNEGAGKWIVVDPVVTKTLAKPERMEPSAKDPYNAMTYVVAFDDGAYVRDVTCRYTKAFNAKTRKNRVENKKGGAKWWHDALSVLEKPILEAHDEADIKELAALLEAEPMPKNIQDYLNHPVYALERHLRHNQAFYPVGRKIGSVGLSKATSNSDKLEPVYRRSDVHTVRAARRWYLLGRDVKVGEQPLKHIPRRNKSQQHTSDDEDGETALYAEFQTELYRAPPVVRGIVPKNAFGNLDLFVPSMTPPGAVHIKHKDALRAALILGIDHARAVTGFDFQSRPGVGTALVNGIVIAEEFQEAIEEVLRGLEDEREQEALEARSEEVLRLWRLFLLKLRISERVKEYASDNEEAEDPLEQNLDIDPAERGGFLPEEGGGFLPEEGGGGFLPETAALMPSPSRDVQMELEAQDSTSNVEIGGLVRDRGKSRRGIRDTEGGSTVDEPLEVAKDNSVAISSKLPSASQQIPKKRIGKVPHYNLIVVPKKSDQSPKSSPPPKKPSSMGLYGSAEDPTAAVDNPIYDGNTASANKDSQVHLNQSVREPVQSPKLAVSSSDSEIEKGSLMSEDPEDEDAIPDWLV</sequence>
<dbReference type="GO" id="GO:0003697">
    <property type="term" value="F:single-stranded DNA binding"/>
    <property type="evidence" value="ECO:0007669"/>
    <property type="project" value="TreeGrafter"/>
</dbReference>
<feature type="region of interest" description="Disordered" evidence="6">
    <location>
        <begin position="313"/>
        <end position="383"/>
    </location>
</feature>
<dbReference type="Proteomes" id="UP001150941">
    <property type="component" value="Unassembled WGS sequence"/>
</dbReference>
<evidence type="ECO:0000256" key="1">
    <source>
        <dbReference type="ARBA" id="ARBA00004123"/>
    </source>
</evidence>
<feature type="compositionally biased region" description="Polar residues" evidence="6">
    <location>
        <begin position="920"/>
        <end position="936"/>
    </location>
</feature>
<feature type="compositionally biased region" description="Low complexity" evidence="6">
    <location>
        <begin position="362"/>
        <end position="375"/>
    </location>
</feature>
<dbReference type="PANTHER" id="PTHR12135">
    <property type="entry name" value="DNA REPAIR PROTEIN XP-C / RAD4"/>
    <property type="match status" value="1"/>
</dbReference>
<feature type="compositionally biased region" description="Acidic residues" evidence="6">
    <location>
        <begin position="97"/>
        <end position="109"/>
    </location>
</feature>
<gene>
    <name evidence="10" type="ORF">N7468_007071</name>
</gene>
<dbReference type="InterPro" id="IPR038765">
    <property type="entry name" value="Papain-like_cys_pep_sf"/>
</dbReference>
<dbReference type="AlphaFoldDB" id="A0A9W9TK73"/>
<feature type="region of interest" description="Disordered" evidence="6">
    <location>
        <begin position="806"/>
        <end position="840"/>
    </location>
</feature>
<keyword evidence="3" id="KW-0227">DNA damage</keyword>
<dbReference type="InterPro" id="IPR036985">
    <property type="entry name" value="Transglutaminase-like_sf"/>
</dbReference>
<dbReference type="Gene3D" id="2.20.20.110">
    <property type="entry name" value="Rad4, beta-hairpin domain BHD1"/>
    <property type="match status" value="1"/>
</dbReference>
<dbReference type="InterPro" id="IPR018326">
    <property type="entry name" value="Rad4_beta-hairpin_dom1"/>
</dbReference>
<dbReference type="GO" id="GO:0071942">
    <property type="term" value="C:XPC complex"/>
    <property type="evidence" value="ECO:0007669"/>
    <property type="project" value="TreeGrafter"/>
</dbReference>
<organism evidence="10 11">
    <name type="scientific">Penicillium chermesinum</name>
    <dbReference type="NCBI Taxonomy" id="63820"/>
    <lineage>
        <taxon>Eukaryota</taxon>
        <taxon>Fungi</taxon>
        <taxon>Dikarya</taxon>
        <taxon>Ascomycota</taxon>
        <taxon>Pezizomycotina</taxon>
        <taxon>Eurotiomycetes</taxon>
        <taxon>Eurotiomycetidae</taxon>
        <taxon>Eurotiales</taxon>
        <taxon>Aspergillaceae</taxon>
        <taxon>Penicillium</taxon>
    </lineage>
</organism>
<keyword evidence="5" id="KW-0539">Nucleus</keyword>
<feature type="region of interest" description="Disordered" evidence="6">
    <location>
        <begin position="78"/>
        <end position="111"/>
    </location>
</feature>
<feature type="region of interest" description="Disordered" evidence="6">
    <location>
        <begin position="877"/>
        <end position="975"/>
    </location>
</feature>
<evidence type="ECO:0000256" key="6">
    <source>
        <dbReference type="SAM" id="MobiDB-lite"/>
    </source>
</evidence>
<dbReference type="Pfam" id="PF10403">
    <property type="entry name" value="BHD_1"/>
    <property type="match status" value="1"/>
</dbReference>
<dbReference type="GO" id="GO:0003684">
    <property type="term" value="F:damaged DNA binding"/>
    <property type="evidence" value="ECO:0007669"/>
    <property type="project" value="InterPro"/>
</dbReference>
<name>A0A9W9TK73_9EURO</name>
<accession>A0A9W9TK73</accession>
<evidence type="ECO:0000256" key="3">
    <source>
        <dbReference type="ARBA" id="ARBA00022763"/>
    </source>
</evidence>
<dbReference type="GeneID" id="83203670"/>
<dbReference type="SMART" id="SM01031">
    <property type="entry name" value="BHD_2"/>
    <property type="match status" value="1"/>
</dbReference>
<dbReference type="SMART" id="SM01030">
    <property type="entry name" value="BHD_1"/>
    <property type="match status" value="1"/>
</dbReference>
<evidence type="ECO:0000259" key="7">
    <source>
        <dbReference type="SMART" id="SM01030"/>
    </source>
</evidence>
<reference evidence="10" key="2">
    <citation type="journal article" date="2023" name="IMA Fungus">
        <title>Comparative genomic study of the Penicillium genus elucidates a diverse pangenome and 15 lateral gene transfer events.</title>
        <authorList>
            <person name="Petersen C."/>
            <person name="Sorensen T."/>
            <person name="Nielsen M.R."/>
            <person name="Sondergaard T.E."/>
            <person name="Sorensen J.L."/>
            <person name="Fitzpatrick D.A."/>
            <person name="Frisvad J.C."/>
            <person name="Nielsen K.L."/>
        </authorList>
    </citation>
    <scope>NUCLEOTIDE SEQUENCE</scope>
    <source>
        <strain evidence="10">IBT 19713</strain>
    </source>
</reference>
<dbReference type="InterPro" id="IPR018328">
    <property type="entry name" value="Rad4_beta-hairpin_dom3"/>
</dbReference>
<evidence type="ECO:0000313" key="11">
    <source>
        <dbReference type="Proteomes" id="UP001150941"/>
    </source>
</evidence>
<dbReference type="GO" id="GO:0005737">
    <property type="term" value="C:cytoplasm"/>
    <property type="evidence" value="ECO:0007669"/>
    <property type="project" value="TreeGrafter"/>
</dbReference>
<comment type="caution">
    <text evidence="10">The sequence shown here is derived from an EMBL/GenBank/DDBJ whole genome shotgun (WGS) entry which is preliminary data.</text>
</comment>
<dbReference type="Gene3D" id="3.90.260.10">
    <property type="entry name" value="Transglutaminase-like"/>
    <property type="match status" value="1"/>
</dbReference>
<feature type="domain" description="Rad4 beta-hairpin" evidence="7">
    <location>
        <begin position="503"/>
        <end position="564"/>
    </location>
</feature>
<dbReference type="Pfam" id="PF10404">
    <property type="entry name" value="BHD_2"/>
    <property type="match status" value="1"/>
</dbReference>
<feature type="compositionally biased region" description="Polar residues" evidence="6">
    <location>
        <begin position="325"/>
        <end position="348"/>
    </location>
</feature>
<keyword evidence="4" id="KW-0234">DNA repair</keyword>
<evidence type="ECO:0000256" key="2">
    <source>
        <dbReference type="ARBA" id="ARBA00009525"/>
    </source>
</evidence>
<protein>
    <recommendedName>
        <fullName evidence="12">DNA repair protein Rad4</fullName>
    </recommendedName>
</protein>
<dbReference type="Gene3D" id="3.30.70.2460">
    <property type="entry name" value="Rad4, beta-hairpin domain BHD3"/>
    <property type="match status" value="1"/>
</dbReference>
<evidence type="ECO:0000259" key="9">
    <source>
        <dbReference type="SMART" id="SM01032"/>
    </source>
</evidence>
<dbReference type="GO" id="GO:0006289">
    <property type="term" value="P:nucleotide-excision repair"/>
    <property type="evidence" value="ECO:0007669"/>
    <property type="project" value="InterPro"/>
</dbReference>
<dbReference type="PANTHER" id="PTHR12135:SF0">
    <property type="entry name" value="DNA REPAIR PROTEIN COMPLEMENTING XP-C CELLS"/>
    <property type="match status" value="1"/>
</dbReference>
<proteinExistence type="inferred from homology"/>